<protein>
    <submittedName>
        <fullName evidence="1">Uncharacterized protein</fullName>
    </submittedName>
</protein>
<proteinExistence type="predicted"/>
<dbReference type="KEGG" id="pory:EJA05_21455"/>
<dbReference type="EMBL" id="CP034338">
    <property type="protein sequence ID" value="AZL70128.1"/>
    <property type="molecule type" value="Genomic_DNA"/>
</dbReference>
<evidence type="ECO:0000313" key="1">
    <source>
        <dbReference type="EMBL" id="AZL70128.1"/>
    </source>
</evidence>
<dbReference type="OrthoDB" id="7032999at2"/>
<dbReference type="Proteomes" id="UP000268230">
    <property type="component" value="Chromosome"/>
</dbReference>
<gene>
    <name evidence="1" type="ORF">EJA05_21455</name>
</gene>
<evidence type="ECO:0000313" key="2">
    <source>
        <dbReference type="Proteomes" id="UP000268230"/>
    </source>
</evidence>
<name>A0A3Q8U3W9_9PSED</name>
<accession>A0A3Q8U3W9</accession>
<sequence>MPPHHHRLPITTAYDQRYWCHHCDRTDLDRDNDLDVRTWTCSSCGHPVLVDLDDFKGNATTVERVPARVIIRDDYVILEHTLQLCLVLKSEEADAGGGRWYLALQGQRGAPVDANRFYNRIPR</sequence>
<dbReference type="AlphaFoldDB" id="A0A3Q8U3W9"/>
<organism evidence="1 2">
    <name type="scientific">Pseudomonas entomophila</name>
    <dbReference type="NCBI Taxonomy" id="312306"/>
    <lineage>
        <taxon>Bacteria</taxon>
        <taxon>Pseudomonadati</taxon>
        <taxon>Pseudomonadota</taxon>
        <taxon>Gammaproteobacteria</taxon>
        <taxon>Pseudomonadales</taxon>
        <taxon>Pseudomonadaceae</taxon>
        <taxon>Pseudomonas</taxon>
    </lineage>
</organism>
<reference evidence="1 2" key="1">
    <citation type="submission" date="2018-12" db="EMBL/GenBank/DDBJ databases">
        <authorList>
            <person name="Li S."/>
            <person name="Yang R."/>
            <person name="Chen G."/>
            <person name="Zou L."/>
            <person name="Zhang C."/>
            <person name="Chen Y."/>
            <person name="Liu Z."/>
            <person name="Li Y."/>
            <person name="Yan Y."/>
            <person name="Huang M."/>
            <person name="Chen T."/>
        </authorList>
    </citation>
    <scope>NUCLEOTIDE SEQUENCE [LARGE SCALE GENOMIC DNA]</scope>
    <source>
        <strain evidence="1 2">1257</strain>
    </source>
</reference>